<dbReference type="InterPro" id="IPR002081">
    <property type="entry name" value="Cryptochrome/DNA_photolyase_1"/>
</dbReference>
<keyword evidence="3 4" id="KW-0274">FAD</keyword>
<dbReference type="AlphaFoldDB" id="A0A6H5IXQ4"/>
<dbReference type="Pfam" id="PF03441">
    <property type="entry name" value="FAD_binding_7"/>
    <property type="match status" value="1"/>
</dbReference>
<keyword evidence="2 4" id="KW-0285">Flavoprotein</keyword>
<dbReference type="PANTHER" id="PTHR11455:SF30">
    <property type="entry name" value="CRYPTOCHROME-1"/>
    <property type="match status" value="1"/>
</dbReference>
<gene>
    <name evidence="7" type="ORF">TBRA_LOCUS12358</name>
</gene>
<accession>A0A6H5IXQ4</accession>
<dbReference type="OrthoDB" id="435881at2759"/>
<dbReference type="GO" id="GO:0005737">
    <property type="term" value="C:cytoplasm"/>
    <property type="evidence" value="ECO:0007669"/>
    <property type="project" value="TreeGrafter"/>
</dbReference>
<dbReference type="GO" id="GO:0005634">
    <property type="term" value="C:nucleus"/>
    <property type="evidence" value="ECO:0007669"/>
    <property type="project" value="TreeGrafter"/>
</dbReference>
<feature type="compositionally biased region" description="Basic and acidic residues" evidence="5">
    <location>
        <begin position="366"/>
        <end position="384"/>
    </location>
</feature>
<reference evidence="7 8" key="1">
    <citation type="submission" date="2020-02" db="EMBL/GenBank/DDBJ databases">
        <authorList>
            <person name="Ferguson B K."/>
        </authorList>
    </citation>
    <scope>NUCLEOTIDE SEQUENCE [LARGE SCALE GENOMIC DNA]</scope>
</reference>
<dbReference type="GO" id="GO:0032922">
    <property type="term" value="P:circadian regulation of gene expression"/>
    <property type="evidence" value="ECO:0007669"/>
    <property type="project" value="TreeGrafter"/>
</dbReference>
<dbReference type="PANTHER" id="PTHR11455">
    <property type="entry name" value="CRYPTOCHROME"/>
    <property type="match status" value="1"/>
</dbReference>
<dbReference type="InterPro" id="IPR036134">
    <property type="entry name" value="Crypto/Photolyase_FAD-like_sf"/>
</dbReference>
<dbReference type="GO" id="GO:0043153">
    <property type="term" value="P:entrainment of circadian clock by photoperiod"/>
    <property type="evidence" value="ECO:0007669"/>
    <property type="project" value="TreeGrafter"/>
</dbReference>
<dbReference type="EMBL" id="CADCXV010001040">
    <property type="protein sequence ID" value="CAB0040662.1"/>
    <property type="molecule type" value="Genomic_DNA"/>
</dbReference>
<dbReference type="GO" id="GO:0045892">
    <property type="term" value="P:negative regulation of DNA-templated transcription"/>
    <property type="evidence" value="ECO:0007669"/>
    <property type="project" value="TreeGrafter"/>
</dbReference>
<feature type="compositionally biased region" description="Basic residues" evidence="5">
    <location>
        <begin position="610"/>
        <end position="625"/>
    </location>
</feature>
<feature type="binding site" evidence="4">
    <location>
        <begin position="442"/>
        <end position="444"/>
    </location>
    <ligand>
        <name>FAD</name>
        <dbReference type="ChEBI" id="CHEBI:57692"/>
    </ligand>
</feature>
<proteinExistence type="inferred from homology"/>
<evidence type="ECO:0000256" key="1">
    <source>
        <dbReference type="ARBA" id="ARBA00005862"/>
    </source>
</evidence>
<evidence type="ECO:0000313" key="8">
    <source>
        <dbReference type="Proteomes" id="UP000479190"/>
    </source>
</evidence>
<dbReference type="SUPFAM" id="SSF48173">
    <property type="entry name" value="Cryptochrome/photolyase FAD-binding domain"/>
    <property type="match status" value="1"/>
</dbReference>
<evidence type="ECO:0000259" key="6">
    <source>
        <dbReference type="Pfam" id="PF03441"/>
    </source>
</evidence>
<name>A0A6H5IXQ4_9HYME</name>
<keyword evidence="8" id="KW-1185">Reference proteome</keyword>
<sequence>MSNVTRTPILRSLRVAAAILVGRAQLTHTQSHARDPAVASANNLAITLKLTPSLRRLGVGSAPLLGSKLALVRASISCVRRRCVPLPTSGRRCQIVYARVHYFTQACTSPAGRPASRARIITSPCSRIQLLGEVTRGWENEARQISPVIQEYIDQARHEIFHGPSKRCPAQFVHDIELRQTRKHRQQLLLTRGFLANRMQRCRSVLVNRIRTGASSQQQFNQPWIGESDDESIRVVYSKVQWCITVLVHGVDLNLQLSFRHGGPQPTGLGGRRERGPDPTGAPPRAQGLGGEFRPAQDDAPVAAPLADGPVALSALRLPQHAAVLLRAHGALQEDQEDGAAAVAARPAALARVLLLRRHQQSQLRQDARQSHMRADTLGQEHRGPGQGQTGFPWIDAIMTQLREEGWIHHLARHAVACFLTRGDLWISWEEGMKVFDELLLDADWSINAGMWMWLSCSSFFQQFFHCYCPVRFGRKADPNGDYIRRYLPVLKNFPTRYIHEPWNAPLSVQRAAKCTVGRDYSLPMVNHSKSSRINVERMKQVYQQLSKYRANGLLSVAPTPPLIGYDQQDGELDYTSQQQRLNNASSNAEQLDRENSQNQQDPQQQQQQIHHHHQQMHQHHNHHP</sequence>
<dbReference type="GO" id="GO:0071949">
    <property type="term" value="F:FAD binding"/>
    <property type="evidence" value="ECO:0007669"/>
    <property type="project" value="TreeGrafter"/>
</dbReference>
<feature type="region of interest" description="Disordered" evidence="5">
    <location>
        <begin position="263"/>
        <end position="295"/>
    </location>
</feature>
<comment type="similarity">
    <text evidence="1">Belongs to the DNA photolyase class-1 family.</text>
</comment>
<evidence type="ECO:0000256" key="5">
    <source>
        <dbReference type="SAM" id="MobiDB-lite"/>
    </source>
</evidence>
<evidence type="ECO:0000256" key="3">
    <source>
        <dbReference type="ARBA" id="ARBA00022827"/>
    </source>
</evidence>
<organism evidence="7 8">
    <name type="scientific">Trichogramma brassicae</name>
    <dbReference type="NCBI Taxonomy" id="86971"/>
    <lineage>
        <taxon>Eukaryota</taxon>
        <taxon>Metazoa</taxon>
        <taxon>Ecdysozoa</taxon>
        <taxon>Arthropoda</taxon>
        <taxon>Hexapoda</taxon>
        <taxon>Insecta</taxon>
        <taxon>Pterygota</taxon>
        <taxon>Neoptera</taxon>
        <taxon>Endopterygota</taxon>
        <taxon>Hymenoptera</taxon>
        <taxon>Apocrita</taxon>
        <taxon>Proctotrupomorpha</taxon>
        <taxon>Chalcidoidea</taxon>
        <taxon>Trichogrammatidae</taxon>
        <taxon>Trichogramma</taxon>
    </lineage>
</organism>
<dbReference type="InterPro" id="IPR005101">
    <property type="entry name" value="Cryptochr/Photolyase_FAD-bd"/>
</dbReference>
<feature type="domain" description="Cryptochrome/DNA photolyase FAD-binding" evidence="6">
    <location>
        <begin position="383"/>
        <end position="541"/>
    </location>
</feature>
<evidence type="ECO:0000313" key="7">
    <source>
        <dbReference type="EMBL" id="CAB0040662.1"/>
    </source>
</evidence>
<comment type="cofactor">
    <cofactor evidence="4">
        <name>FAD</name>
        <dbReference type="ChEBI" id="CHEBI:57692"/>
    </cofactor>
    <text evidence="4">Binds 1 FAD per subunit.</text>
</comment>
<evidence type="ECO:0000256" key="2">
    <source>
        <dbReference type="ARBA" id="ARBA00022630"/>
    </source>
</evidence>
<protein>
    <recommendedName>
        <fullName evidence="6">Cryptochrome/DNA photolyase FAD-binding domain-containing protein</fullName>
    </recommendedName>
</protein>
<feature type="region of interest" description="Disordered" evidence="5">
    <location>
        <begin position="365"/>
        <end position="390"/>
    </location>
</feature>
<dbReference type="Gene3D" id="1.10.579.10">
    <property type="entry name" value="DNA Cyclobutane Dipyrimidine Photolyase, subunit A, domain 3"/>
    <property type="match status" value="1"/>
</dbReference>
<dbReference type="GO" id="GO:0003677">
    <property type="term" value="F:DNA binding"/>
    <property type="evidence" value="ECO:0007669"/>
    <property type="project" value="TreeGrafter"/>
</dbReference>
<feature type="compositionally biased region" description="Polar residues" evidence="5">
    <location>
        <begin position="580"/>
        <end position="590"/>
    </location>
</feature>
<evidence type="ECO:0000256" key="4">
    <source>
        <dbReference type="PIRSR" id="PIRSR602081-1"/>
    </source>
</evidence>
<dbReference type="FunFam" id="1.10.579.10:FF:000001">
    <property type="entry name" value="Cryptochrome 1"/>
    <property type="match status" value="1"/>
</dbReference>
<feature type="region of interest" description="Disordered" evidence="5">
    <location>
        <begin position="580"/>
        <end position="625"/>
    </location>
</feature>
<dbReference type="Proteomes" id="UP000479190">
    <property type="component" value="Unassembled WGS sequence"/>
</dbReference>
<feature type="compositionally biased region" description="Low complexity" evidence="5">
    <location>
        <begin position="598"/>
        <end position="609"/>
    </location>
</feature>